<keyword evidence="3" id="KW-0812">Transmembrane</keyword>
<keyword evidence="3" id="KW-1133">Transmembrane helix</keyword>
<accession>A0A9J8BPZ2</accession>
<dbReference type="AlphaFoldDB" id="A0A9J8BPZ2"/>
<organism evidence="5 6">
    <name type="scientific">Cyprinus carpio carpio</name>
    <dbReference type="NCBI Taxonomy" id="630221"/>
    <lineage>
        <taxon>Eukaryota</taxon>
        <taxon>Metazoa</taxon>
        <taxon>Chordata</taxon>
        <taxon>Craniata</taxon>
        <taxon>Vertebrata</taxon>
        <taxon>Euteleostomi</taxon>
        <taxon>Actinopterygii</taxon>
        <taxon>Neopterygii</taxon>
        <taxon>Teleostei</taxon>
        <taxon>Ostariophysi</taxon>
        <taxon>Cypriniformes</taxon>
        <taxon>Cyprinidae</taxon>
        <taxon>Cyprininae</taxon>
        <taxon>Cyprinus</taxon>
    </lineage>
</organism>
<keyword evidence="6" id="KW-1185">Reference proteome</keyword>
<proteinExistence type="predicted"/>
<evidence type="ECO:0000313" key="6">
    <source>
        <dbReference type="Proteomes" id="UP001108240"/>
    </source>
</evidence>
<feature type="transmembrane region" description="Helical" evidence="3">
    <location>
        <begin position="433"/>
        <end position="455"/>
    </location>
</feature>
<dbReference type="PANTHER" id="PTHR46652:SF8">
    <property type="entry name" value="LEUCINE RICH REPEAT CONTAINING 23"/>
    <property type="match status" value="1"/>
</dbReference>
<dbReference type="GeneTree" id="ENSGT00940000158583"/>
<dbReference type="InterPro" id="IPR025875">
    <property type="entry name" value="Leu-rich_rpt_4"/>
</dbReference>
<keyword evidence="2" id="KW-0677">Repeat</keyword>
<dbReference type="PANTHER" id="PTHR46652">
    <property type="entry name" value="LEUCINE-RICH REPEAT AND IQ DOMAIN-CONTAINING PROTEIN 1-RELATED"/>
    <property type="match status" value="1"/>
</dbReference>
<evidence type="ECO:0000256" key="3">
    <source>
        <dbReference type="SAM" id="Phobius"/>
    </source>
</evidence>
<name>A0A9J8BPZ2_CYPCA</name>
<dbReference type="InterPro" id="IPR032675">
    <property type="entry name" value="LRR_dom_sf"/>
</dbReference>
<dbReference type="SUPFAM" id="SSF52058">
    <property type="entry name" value="L domain-like"/>
    <property type="match status" value="1"/>
</dbReference>
<dbReference type="InterPro" id="IPR001611">
    <property type="entry name" value="Leu-rich_rpt"/>
</dbReference>
<dbReference type="InterPro" id="IPR050836">
    <property type="entry name" value="SDS22/Internalin_LRR"/>
</dbReference>
<evidence type="ECO:0008006" key="7">
    <source>
        <dbReference type="Google" id="ProtNLM"/>
    </source>
</evidence>
<feature type="signal peptide" evidence="4">
    <location>
        <begin position="1"/>
        <end position="25"/>
    </location>
</feature>
<protein>
    <recommendedName>
        <fullName evidence="7">Leucine rich repeat containing 9</fullName>
    </recommendedName>
</protein>
<evidence type="ECO:0000256" key="2">
    <source>
        <dbReference type="ARBA" id="ARBA00022737"/>
    </source>
</evidence>
<evidence type="ECO:0000256" key="4">
    <source>
        <dbReference type="SAM" id="SignalP"/>
    </source>
</evidence>
<keyword evidence="1" id="KW-0433">Leucine-rich repeat</keyword>
<dbReference type="Gene3D" id="3.80.10.10">
    <property type="entry name" value="Ribonuclease Inhibitor"/>
    <property type="match status" value="2"/>
</dbReference>
<keyword evidence="4" id="KW-0732">Signal</keyword>
<dbReference type="Pfam" id="PF12799">
    <property type="entry name" value="LRR_4"/>
    <property type="match status" value="1"/>
</dbReference>
<evidence type="ECO:0000256" key="1">
    <source>
        <dbReference type="ARBA" id="ARBA00022614"/>
    </source>
</evidence>
<dbReference type="Ensembl" id="ENSCCRT00000198768.1">
    <property type="protein sequence ID" value="ENSCCRP00000159372.1"/>
    <property type="gene ID" value="ENSCCRG00000057261.1"/>
</dbReference>
<feature type="chain" id="PRO_5039912937" description="Leucine rich repeat containing 9" evidence="4">
    <location>
        <begin position="26"/>
        <end position="532"/>
    </location>
</feature>
<keyword evidence="3" id="KW-0472">Membrane</keyword>
<reference evidence="5" key="1">
    <citation type="submission" date="2025-08" db="UniProtKB">
        <authorList>
            <consortium name="Ensembl"/>
        </authorList>
    </citation>
    <scope>IDENTIFICATION</scope>
</reference>
<evidence type="ECO:0000313" key="5">
    <source>
        <dbReference type="Ensembl" id="ENSCCRP00000159372.1"/>
    </source>
</evidence>
<reference evidence="5" key="2">
    <citation type="submission" date="2025-09" db="UniProtKB">
        <authorList>
            <consortium name="Ensembl"/>
        </authorList>
    </citation>
    <scope>IDENTIFICATION</scope>
</reference>
<dbReference type="Proteomes" id="UP001108240">
    <property type="component" value="Unplaced"/>
</dbReference>
<dbReference type="PROSITE" id="PS51450">
    <property type="entry name" value="LRR"/>
    <property type="match status" value="3"/>
</dbReference>
<sequence>MFFSGFPRMVGLSLFPTLSSLTVVGQSINSIHSLDYCPLLKELWVVECKLNEICGLHNCVHLQKLFLYENHIQQIPNLEMLVDLHILWLNKNQISDIQVYKHLEDTQMECELSHIQSACKGDPEDLTSDLHNEHSHEQRMDIMVHFLLLELETFTLRRETLANLGTTCMHARSVVKNTTCRITDLYYSLLPLSGSRHVAISCCLVSVCGIINLTTSLTLKSIESSRSITKPCGKRFQDKSARCLLKYKRCMEYLFYMPEPEHSYERDEILQILENGFKTGNAYKALGRERAVPLSVSVSDRLCCLSFLCYCISVVKAAMCVCVCFCSSDLLGPSSLPDICDCRQWQKLWYMFNFPSSSHTSPTDAPSVSLTERDLDEEALKMGPILKHHPKLLSLDEKSILTVTRTNVLSQITVRLTIPNIHKPHMTLSFSDAIILFIHNLFLFHLLNMTSLLYFKDSLCAMHHLTHLSINSNHLQCLDREVLDQLPNLDFLSVENNIISSLHGLQRSQSLSELYVSNNDISTIDLNITLCN</sequence>